<proteinExistence type="inferred from homology"/>
<comment type="catalytic activity">
    <reaction evidence="3">
        <text>N-terminal N-formyl-L-methionyl-[peptide] + H2O = N-terminal L-methionyl-[peptide] + formate</text>
        <dbReference type="Rhea" id="RHEA:24420"/>
        <dbReference type="Rhea" id="RHEA-COMP:10639"/>
        <dbReference type="Rhea" id="RHEA-COMP:10640"/>
        <dbReference type="ChEBI" id="CHEBI:15377"/>
        <dbReference type="ChEBI" id="CHEBI:15740"/>
        <dbReference type="ChEBI" id="CHEBI:49298"/>
        <dbReference type="ChEBI" id="CHEBI:64731"/>
        <dbReference type="EC" id="3.5.1.88"/>
    </reaction>
</comment>
<dbReference type="PANTHER" id="PTHR10458">
    <property type="entry name" value="PEPTIDE DEFORMYLASE"/>
    <property type="match status" value="1"/>
</dbReference>
<dbReference type="PRINTS" id="PR01576">
    <property type="entry name" value="PDEFORMYLASE"/>
</dbReference>
<dbReference type="GO" id="GO:0006412">
    <property type="term" value="P:translation"/>
    <property type="evidence" value="ECO:0007669"/>
    <property type="project" value="UniProtKB-UniRule"/>
</dbReference>
<dbReference type="GO" id="GO:0042586">
    <property type="term" value="F:peptide deformylase activity"/>
    <property type="evidence" value="ECO:0007669"/>
    <property type="project" value="UniProtKB-UniRule"/>
</dbReference>
<comment type="function">
    <text evidence="3">Removes the formyl group from the N-terminal Met of newly synthesized proteins. Requires at least a dipeptide for an efficient rate of reaction. N-terminal L-methionine is a prerequisite for activity but the enzyme has broad specificity at other positions.</text>
</comment>
<evidence type="ECO:0000256" key="2">
    <source>
        <dbReference type="ARBA" id="ARBA00023004"/>
    </source>
</evidence>
<sequence length="155" mass="17245">MAIRNIVKEGDEVLRKKCRPVEKFDQHLWTLLDDMAETMHQAGGVGLAAPQVGIIRRVVVIDVGDGVIELVNPKIIMKAGEQISAEGCLSCPGEYGITSRPMFVTVKAQDRFGNEFTKEGKELLAKAFCHELDHLDGIIFKDIVQRMLRPEELGD</sequence>
<evidence type="ECO:0000256" key="1">
    <source>
        <dbReference type="ARBA" id="ARBA00010759"/>
    </source>
</evidence>
<dbReference type="CDD" id="cd00487">
    <property type="entry name" value="Pep_deformylase"/>
    <property type="match status" value="1"/>
</dbReference>
<dbReference type="PIRSF" id="PIRSF004749">
    <property type="entry name" value="Pep_def"/>
    <property type="match status" value="1"/>
</dbReference>
<feature type="binding site" evidence="3">
    <location>
        <position position="134"/>
    </location>
    <ligand>
        <name>Fe cation</name>
        <dbReference type="ChEBI" id="CHEBI:24875"/>
    </ligand>
</feature>
<gene>
    <name evidence="3 4" type="primary">def</name>
    <name evidence="4" type="ORF">IAD22_03135</name>
</gene>
<dbReference type="EC" id="3.5.1.88" evidence="3"/>
<dbReference type="Pfam" id="PF01327">
    <property type="entry name" value="Pep_deformylase"/>
    <property type="match status" value="1"/>
</dbReference>
<feature type="binding site" evidence="3">
    <location>
        <position position="130"/>
    </location>
    <ligand>
        <name>Fe cation</name>
        <dbReference type="ChEBI" id="CHEBI:24875"/>
    </ligand>
</feature>
<reference evidence="4" key="1">
    <citation type="submission" date="2020-10" db="EMBL/GenBank/DDBJ databases">
        <authorList>
            <person name="Gilroy R."/>
        </authorList>
    </citation>
    <scope>NUCLEOTIDE SEQUENCE</scope>
    <source>
        <strain evidence="4">ChiGjej1B1-1684</strain>
    </source>
</reference>
<dbReference type="Proteomes" id="UP000824118">
    <property type="component" value="Unassembled WGS sequence"/>
</dbReference>
<dbReference type="Gene3D" id="3.90.45.10">
    <property type="entry name" value="Peptide deformylase"/>
    <property type="match status" value="1"/>
</dbReference>
<evidence type="ECO:0000256" key="3">
    <source>
        <dbReference type="HAMAP-Rule" id="MF_00163"/>
    </source>
</evidence>
<comment type="similarity">
    <text evidence="1 3">Belongs to the polypeptide deformylase family.</text>
</comment>
<dbReference type="AlphaFoldDB" id="A0A9D1LXW2"/>
<keyword evidence="3 4" id="KW-0378">Hydrolase</keyword>
<dbReference type="HAMAP" id="MF_00163">
    <property type="entry name" value="Pep_deformylase"/>
    <property type="match status" value="1"/>
</dbReference>
<comment type="cofactor">
    <cofactor evidence="3">
        <name>Fe(2+)</name>
        <dbReference type="ChEBI" id="CHEBI:29033"/>
    </cofactor>
    <text evidence="3">Binds 1 Fe(2+) ion.</text>
</comment>
<dbReference type="SUPFAM" id="SSF56420">
    <property type="entry name" value="Peptide deformylase"/>
    <property type="match status" value="1"/>
</dbReference>
<dbReference type="PANTHER" id="PTHR10458:SF22">
    <property type="entry name" value="PEPTIDE DEFORMYLASE"/>
    <property type="match status" value="1"/>
</dbReference>
<organism evidence="4 5">
    <name type="scientific">Candidatus Limousia pullorum</name>
    <dbReference type="NCBI Taxonomy" id="2840860"/>
    <lineage>
        <taxon>Bacteria</taxon>
        <taxon>Bacillati</taxon>
        <taxon>Bacillota</taxon>
        <taxon>Clostridia</taxon>
        <taxon>Eubacteriales</taxon>
        <taxon>Oscillospiraceae</taxon>
        <taxon>Oscillospiraceae incertae sedis</taxon>
        <taxon>Candidatus Limousia</taxon>
    </lineage>
</organism>
<evidence type="ECO:0000313" key="4">
    <source>
        <dbReference type="EMBL" id="HIU49989.1"/>
    </source>
</evidence>
<feature type="active site" evidence="3">
    <location>
        <position position="131"/>
    </location>
</feature>
<reference evidence="4" key="2">
    <citation type="journal article" date="2021" name="PeerJ">
        <title>Extensive microbial diversity within the chicken gut microbiome revealed by metagenomics and culture.</title>
        <authorList>
            <person name="Gilroy R."/>
            <person name="Ravi A."/>
            <person name="Getino M."/>
            <person name="Pursley I."/>
            <person name="Horton D.L."/>
            <person name="Alikhan N.F."/>
            <person name="Baker D."/>
            <person name="Gharbi K."/>
            <person name="Hall N."/>
            <person name="Watson M."/>
            <person name="Adriaenssens E.M."/>
            <person name="Foster-Nyarko E."/>
            <person name="Jarju S."/>
            <person name="Secka A."/>
            <person name="Antonio M."/>
            <person name="Oren A."/>
            <person name="Chaudhuri R.R."/>
            <person name="La Ragione R."/>
            <person name="Hildebrand F."/>
            <person name="Pallen M.J."/>
        </authorList>
    </citation>
    <scope>NUCLEOTIDE SEQUENCE</scope>
    <source>
        <strain evidence="4">ChiGjej1B1-1684</strain>
    </source>
</reference>
<dbReference type="NCBIfam" id="NF001159">
    <property type="entry name" value="PRK00150.1-3"/>
    <property type="match status" value="1"/>
</dbReference>
<accession>A0A9D1LXW2</accession>
<name>A0A9D1LXW2_9FIRM</name>
<feature type="binding site" evidence="3">
    <location>
        <position position="88"/>
    </location>
    <ligand>
        <name>Fe cation</name>
        <dbReference type="ChEBI" id="CHEBI:24875"/>
    </ligand>
</feature>
<dbReference type="EMBL" id="DVNG01000041">
    <property type="protein sequence ID" value="HIU49989.1"/>
    <property type="molecule type" value="Genomic_DNA"/>
</dbReference>
<keyword evidence="2 3" id="KW-0408">Iron</keyword>
<dbReference type="InterPro" id="IPR023635">
    <property type="entry name" value="Peptide_deformylase"/>
</dbReference>
<comment type="caution">
    <text evidence="4">The sequence shown here is derived from an EMBL/GenBank/DDBJ whole genome shotgun (WGS) entry which is preliminary data.</text>
</comment>
<dbReference type="GO" id="GO:0046872">
    <property type="term" value="F:metal ion binding"/>
    <property type="evidence" value="ECO:0007669"/>
    <property type="project" value="UniProtKB-KW"/>
</dbReference>
<keyword evidence="3" id="KW-0648">Protein biosynthesis</keyword>
<dbReference type="NCBIfam" id="TIGR00079">
    <property type="entry name" value="pept_deformyl"/>
    <property type="match status" value="1"/>
</dbReference>
<evidence type="ECO:0000313" key="5">
    <source>
        <dbReference type="Proteomes" id="UP000824118"/>
    </source>
</evidence>
<protein>
    <recommendedName>
        <fullName evidence="3">Peptide deformylase</fullName>
        <shortName evidence="3">PDF</shortName>
        <ecNumber evidence="3">3.5.1.88</ecNumber>
    </recommendedName>
    <alternativeName>
        <fullName evidence="3">Polypeptide deformylase</fullName>
    </alternativeName>
</protein>
<dbReference type="InterPro" id="IPR036821">
    <property type="entry name" value="Peptide_deformylase_sf"/>
</dbReference>
<keyword evidence="3" id="KW-0479">Metal-binding</keyword>